<evidence type="ECO:0000256" key="1">
    <source>
        <dbReference type="ARBA" id="ARBA00022729"/>
    </source>
</evidence>
<organism evidence="7 8">
    <name type="scientific">Candidatus Devosia phytovorans</name>
    <dbReference type="NCBI Taxonomy" id="3121372"/>
    <lineage>
        <taxon>Bacteria</taxon>
        <taxon>Pseudomonadati</taxon>
        <taxon>Pseudomonadota</taxon>
        <taxon>Alphaproteobacteria</taxon>
        <taxon>Hyphomicrobiales</taxon>
        <taxon>Devosiaceae</taxon>
        <taxon>Devosia</taxon>
    </lineage>
</organism>
<keyword evidence="1 5" id="KW-0732">Signal</keyword>
<keyword evidence="2" id="KW-0472">Membrane</keyword>
<dbReference type="AlphaFoldDB" id="A0AAJ5VXK6"/>
<keyword evidence="3" id="KW-0564">Palmitate</keyword>
<dbReference type="SUPFAM" id="SSF141488">
    <property type="entry name" value="YdhA-like"/>
    <property type="match status" value="1"/>
</dbReference>
<dbReference type="Pfam" id="PF09864">
    <property type="entry name" value="MliC"/>
    <property type="match status" value="1"/>
</dbReference>
<dbReference type="InterPro" id="IPR018660">
    <property type="entry name" value="MliC"/>
</dbReference>
<feature type="signal peptide" evidence="5">
    <location>
        <begin position="1"/>
        <end position="20"/>
    </location>
</feature>
<gene>
    <name evidence="7" type="ORF">P0Y65_03445</name>
</gene>
<evidence type="ECO:0000256" key="4">
    <source>
        <dbReference type="ARBA" id="ARBA00023288"/>
    </source>
</evidence>
<accession>A0AAJ5VXK6</accession>
<dbReference type="EMBL" id="CP119312">
    <property type="protein sequence ID" value="WEK05327.1"/>
    <property type="molecule type" value="Genomic_DNA"/>
</dbReference>
<evidence type="ECO:0000259" key="6">
    <source>
        <dbReference type="Pfam" id="PF09864"/>
    </source>
</evidence>
<reference evidence="7" key="1">
    <citation type="submission" date="2023-03" db="EMBL/GenBank/DDBJ databases">
        <title>Andean soil-derived lignocellulolytic bacterial consortium as a source of novel taxa and putative plastic-active enzymes.</title>
        <authorList>
            <person name="Diaz-Garcia L."/>
            <person name="Chuvochina M."/>
            <person name="Feuerriegel G."/>
            <person name="Bunk B."/>
            <person name="Sproer C."/>
            <person name="Streit W.R."/>
            <person name="Rodriguez L.M."/>
            <person name="Overmann J."/>
            <person name="Jimenez D.J."/>
        </authorList>
    </citation>
    <scope>NUCLEOTIDE SEQUENCE</scope>
    <source>
        <strain evidence="7">MAG 4196</strain>
    </source>
</reference>
<keyword evidence="4" id="KW-0449">Lipoprotein</keyword>
<evidence type="ECO:0000313" key="8">
    <source>
        <dbReference type="Proteomes" id="UP001217476"/>
    </source>
</evidence>
<protein>
    <submittedName>
        <fullName evidence="7">MliC family protein</fullName>
    </submittedName>
</protein>
<feature type="chain" id="PRO_5042494649" evidence="5">
    <location>
        <begin position="21"/>
        <end position="125"/>
    </location>
</feature>
<sequence>MSRILLAVAASLLLASAASAAQTSVQITLAAGSDFQRHVMTYDCGAETPLTVTYINAAPNFLALVPLADEPEELLFSSILSASGARYASGKWQWWTQGSEASLFDTTLGEDAEPVLTCSEAVNTP</sequence>
<evidence type="ECO:0000256" key="5">
    <source>
        <dbReference type="SAM" id="SignalP"/>
    </source>
</evidence>
<dbReference type="Gene3D" id="2.40.128.200">
    <property type="match status" value="1"/>
</dbReference>
<dbReference type="Proteomes" id="UP001217476">
    <property type="component" value="Chromosome"/>
</dbReference>
<dbReference type="InterPro" id="IPR036328">
    <property type="entry name" value="MliC_sf"/>
</dbReference>
<feature type="domain" description="C-type lysozyme inhibitor" evidence="6">
    <location>
        <begin position="42"/>
        <end position="105"/>
    </location>
</feature>
<evidence type="ECO:0000256" key="2">
    <source>
        <dbReference type="ARBA" id="ARBA00023136"/>
    </source>
</evidence>
<name>A0AAJ5VXK6_9HYPH</name>
<proteinExistence type="predicted"/>
<evidence type="ECO:0000256" key="3">
    <source>
        <dbReference type="ARBA" id="ARBA00023139"/>
    </source>
</evidence>
<evidence type="ECO:0000313" key="7">
    <source>
        <dbReference type="EMBL" id="WEK05327.1"/>
    </source>
</evidence>